<keyword evidence="1" id="KW-0863">Zinc-finger</keyword>
<accession>A0A5M8PTM5</accession>
<dbReference type="GO" id="GO:0008270">
    <property type="term" value="F:zinc ion binding"/>
    <property type="evidence" value="ECO:0007669"/>
    <property type="project" value="UniProtKB-KW"/>
</dbReference>
<evidence type="ECO:0000256" key="2">
    <source>
        <dbReference type="SAM" id="MobiDB-lite"/>
    </source>
</evidence>
<evidence type="ECO:0000313" key="4">
    <source>
        <dbReference type="EMBL" id="KAA6412764.1"/>
    </source>
</evidence>
<name>A0A5M8PTM5_9LECA</name>
<feature type="compositionally biased region" description="Polar residues" evidence="2">
    <location>
        <begin position="115"/>
        <end position="125"/>
    </location>
</feature>
<gene>
    <name evidence="4" type="ORF">FRX48_03756</name>
</gene>
<dbReference type="SMART" id="SM00343">
    <property type="entry name" value="ZnF_C2HC"/>
    <property type="match status" value="1"/>
</dbReference>
<dbReference type="AlphaFoldDB" id="A0A5M8PTM5"/>
<dbReference type="Proteomes" id="UP000324767">
    <property type="component" value="Unassembled WGS sequence"/>
</dbReference>
<sequence>MSSSPSGDRGHGRGRGGRTCHRCGGEGHIARYCRQKVDIRRPSRTELGSGGDESVDPTKSSEPLAARGRGESKYYKGEDPDPEPSPQKEAPKPSPHEPSLPAPETLNRDQPTAAEPSTNPSETPSGTPPGAVAPPKRRRRRRRPRHARRRAAARAAPPYASDPYLHVQRPASTARRPPSGAGTCARLEPQPRGNTGTAVEAPAASGQHTGADIGPWVGESGEQGWVRFPVMVRTLIELGDRRVVVFVWPKEGQRIKSMTMTGPPPAAPTVDDLKKHLDPILAKIRALRAEIEAVEERNRQRATGPSVGNGQQGSRWGEDGTVLCDLQHEIPHLKLRILYLRKFEKKLNRQISVLMGERFPDVDEFADLSGEEEDAVAGRKAPLEDSVGLGGWEGVIERRCWLKGLDEDGLNRLSMKR</sequence>
<evidence type="ECO:0000256" key="1">
    <source>
        <dbReference type="PROSITE-ProRule" id="PRU00047"/>
    </source>
</evidence>
<organism evidence="4 5">
    <name type="scientific">Lasallia pustulata</name>
    <dbReference type="NCBI Taxonomy" id="136370"/>
    <lineage>
        <taxon>Eukaryota</taxon>
        <taxon>Fungi</taxon>
        <taxon>Dikarya</taxon>
        <taxon>Ascomycota</taxon>
        <taxon>Pezizomycotina</taxon>
        <taxon>Lecanoromycetes</taxon>
        <taxon>OSLEUM clade</taxon>
        <taxon>Umbilicariomycetidae</taxon>
        <taxon>Umbilicariales</taxon>
        <taxon>Umbilicariaceae</taxon>
        <taxon>Lasallia</taxon>
    </lineage>
</organism>
<feature type="domain" description="CCHC-type" evidence="3">
    <location>
        <begin position="20"/>
        <end position="35"/>
    </location>
</feature>
<feature type="compositionally biased region" description="Basic residues" evidence="2">
    <location>
        <begin position="135"/>
        <end position="152"/>
    </location>
</feature>
<dbReference type="Gene3D" id="4.10.60.10">
    <property type="entry name" value="Zinc finger, CCHC-type"/>
    <property type="match status" value="1"/>
</dbReference>
<dbReference type="InterPro" id="IPR001878">
    <property type="entry name" value="Znf_CCHC"/>
</dbReference>
<dbReference type="GO" id="GO:0003676">
    <property type="term" value="F:nucleic acid binding"/>
    <property type="evidence" value="ECO:0007669"/>
    <property type="project" value="InterPro"/>
</dbReference>
<dbReference type="SUPFAM" id="SSF57756">
    <property type="entry name" value="Retrovirus zinc finger-like domains"/>
    <property type="match status" value="1"/>
</dbReference>
<comment type="caution">
    <text evidence="4">The sequence shown here is derived from an EMBL/GenBank/DDBJ whole genome shotgun (WGS) entry which is preliminary data.</text>
</comment>
<feature type="compositionally biased region" description="Basic and acidic residues" evidence="2">
    <location>
        <begin position="23"/>
        <end position="44"/>
    </location>
</feature>
<reference evidence="4 5" key="1">
    <citation type="submission" date="2019-09" db="EMBL/GenBank/DDBJ databases">
        <title>The hologenome of the rock-dwelling lichen Lasallia pustulata.</title>
        <authorList>
            <person name="Greshake Tzovaras B."/>
            <person name="Segers F."/>
            <person name="Bicker A."/>
            <person name="Dal Grande F."/>
            <person name="Otte J."/>
            <person name="Hankeln T."/>
            <person name="Schmitt I."/>
            <person name="Ebersberger I."/>
        </authorList>
    </citation>
    <scope>NUCLEOTIDE SEQUENCE [LARGE SCALE GENOMIC DNA]</scope>
    <source>
        <strain evidence="4">A1-1</strain>
    </source>
</reference>
<feature type="compositionally biased region" description="Basic residues" evidence="2">
    <location>
        <begin position="12"/>
        <end position="21"/>
    </location>
</feature>
<feature type="region of interest" description="Disordered" evidence="2">
    <location>
        <begin position="1"/>
        <end position="217"/>
    </location>
</feature>
<dbReference type="PROSITE" id="PS50158">
    <property type="entry name" value="ZF_CCHC"/>
    <property type="match status" value="1"/>
</dbReference>
<keyword evidence="1" id="KW-0862">Zinc</keyword>
<keyword evidence="1" id="KW-0479">Metal-binding</keyword>
<proteinExistence type="predicted"/>
<dbReference type="EMBL" id="VXIT01000005">
    <property type="protein sequence ID" value="KAA6412764.1"/>
    <property type="molecule type" value="Genomic_DNA"/>
</dbReference>
<evidence type="ECO:0000259" key="3">
    <source>
        <dbReference type="PROSITE" id="PS50158"/>
    </source>
</evidence>
<protein>
    <recommendedName>
        <fullName evidence="3">CCHC-type domain-containing protein</fullName>
    </recommendedName>
</protein>
<dbReference type="InterPro" id="IPR036875">
    <property type="entry name" value="Znf_CCHC_sf"/>
</dbReference>
<feature type="compositionally biased region" description="Basic and acidic residues" evidence="2">
    <location>
        <begin position="68"/>
        <end position="79"/>
    </location>
</feature>
<evidence type="ECO:0000313" key="5">
    <source>
        <dbReference type="Proteomes" id="UP000324767"/>
    </source>
</evidence>